<dbReference type="SUPFAM" id="SSF58113">
    <property type="entry name" value="Apolipoprotein A-I"/>
    <property type="match status" value="1"/>
</dbReference>
<dbReference type="PANTHER" id="PTHR47372:SF11">
    <property type="entry name" value="RE19971P"/>
    <property type="match status" value="1"/>
</dbReference>
<dbReference type="PANTHER" id="PTHR47372">
    <property type="entry name" value="DAUER UP-REGULATED-RELATED"/>
    <property type="match status" value="1"/>
</dbReference>
<feature type="region of interest" description="Disordered" evidence="1">
    <location>
        <begin position="649"/>
        <end position="670"/>
    </location>
</feature>
<dbReference type="Gene3D" id="6.10.140.1430">
    <property type="match status" value="1"/>
</dbReference>
<keyword evidence="3" id="KW-1185">Reference proteome</keyword>
<gene>
    <name evidence="2" type="ORF">CAOG_007732</name>
</gene>
<organism evidence="2 3">
    <name type="scientific">Capsaspora owczarzaki (strain ATCC 30864)</name>
    <dbReference type="NCBI Taxonomy" id="595528"/>
    <lineage>
        <taxon>Eukaryota</taxon>
        <taxon>Filasterea</taxon>
        <taxon>Capsaspora</taxon>
    </lineage>
</organism>
<dbReference type="EMBL" id="KE346373">
    <property type="protein sequence ID" value="KJE97302.1"/>
    <property type="molecule type" value="Genomic_DNA"/>
</dbReference>
<feature type="compositionally biased region" description="Basic and acidic residues" evidence="1">
    <location>
        <begin position="256"/>
        <end position="288"/>
    </location>
</feature>
<proteinExistence type="predicted"/>
<feature type="compositionally biased region" description="Basic and acidic residues" evidence="1">
    <location>
        <begin position="236"/>
        <end position="245"/>
    </location>
</feature>
<reference evidence="3" key="1">
    <citation type="submission" date="2011-02" db="EMBL/GenBank/DDBJ databases">
        <title>The Genome Sequence of Capsaspora owczarzaki ATCC 30864.</title>
        <authorList>
            <person name="Russ C."/>
            <person name="Cuomo C."/>
            <person name="Burger G."/>
            <person name="Gray M.W."/>
            <person name="Holland P.W.H."/>
            <person name="King N."/>
            <person name="Lang F.B.F."/>
            <person name="Roger A.J."/>
            <person name="Ruiz-Trillo I."/>
            <person name="Young S.K."/>
            <person name="Zeng Q."/>
            <person name="Gargeya S."/>
            <person name="Alvarado L."/>
            <person name="Berlin A."/>
            <person name="Chapman S.B."/>
            <person name="Chen Z."/>
            <person name="Freedman E."/>
            <person name="Gellesch M."/>
            <person name="Goldberg J."/>
            <person name="Griggs A."/>
            <person name="Gujja S."/>
            <person name="Heilman E."/>
            <person name="Heiman D."/>
            <person name="Howarth C."/>
            <person name="Mehta T."/>
            <person name="Neiman D."/>
            <person name="Pearson M."/>
            <person name="Roberts A."/>
            <person name="Saif S."/>
            <person name="Shea T."/>
            <person name="Shenoy N."/>
            <person name="Sisk P."/>
            <person name="Stolte C."/>
            <person name="Sykes S."/>
            <person name="White J."/>
            <person name="Yandava C."/>
            <person name="Haas B."/>
            <person name="Nusbaum C."/>
            <person name="Birren B."/>
        </authorList>
    </citation>
    <scope>NUCLEOTIDE SEQUENCE</scope>
    <source>
        <strain evidence="3">ATCC 30864</strain>
    </source>
</reference>
<evidence type="ECO:0000256" key="1">
    <source>
        <dbReference type="SAM" id="MobiDB-lite"/>
    </source>
</evidence>
<name>A0A0D2VZL6_CAPO3</name>
<dbReference type="Gene3D" id="1.20.120.20">
    <property type="entry name" value="Apolipoprotein"/>
    <property type="match status" value="2"/>
</dbReference>
<dbReference type="Proteomes" id="UP000008743">
    <property type="component" value="Unassembled WGS sequence"/>
</dbReference>
<feature type="compositionally biased region" description="Basic and acidic residues" evidence="1">
    <location>
        <begin position="296"/>
        <end position="311"/>
    </location>
</feature>
<protein>
    <submittedName>
        <fullName evidence="2">Uncharacterized protein</fullName>
    </submittedName>
</protein>
<dbReference type="AlphaFoldDB" id="A0A0D2VZL6"/>
<feature type="region of interest" description="Disordered" evidence="1">
    <location>
        <begin position="236"/>
        <end position="311"/>
    </location>
</feature>
<sequence length="749" mass="83713">MHPTAVSPGGRRTTTILRRSRVTATLTLALLVVLLAAVHPALAAFNLFGRRQEVKDIHTHKPESPFLEKSAKVGHQTVEKVKDVGYEARNAFLMAKDRSAKAKVTIEEGAEELKEGAKRRWDYAKESAEEIAEASQHGWKKAKAKASDLSEDAQERWEAAKDTAEDYLEDVKEGWETVKDKAEDITDAAREKLGAAKETAENVAENVKDTAERGWDKAKDTAEDISDGLRHRWEQAKDKAEDIKDSAGQGLRKAKGKAEDVADNVKDKAEDVVDSVKDKAEGVKDSAKRGWNRAKGKVEDAAEDVKDSAERGWGKTVTKAKDVADDVSEAVDDAQESWDETKEEALGAWESAVHQARRAWREATGNLEDAKGKGKDKWNDIKDEAKDKWNDIKDEAESKWVDSRKHLREKWDETTDKLQDSQGDLPEDDVHNMDVRRHLRPKWDASTKASIETLDDIAAKSFDSRRHLRGSWNNDNLQTDSDDSKIEWNLPKEWKDTRKHLRHNWDKVTREYEKATGQRQGWLSWIGSKLGLGDKDSAIRRAGSTASESIQGAASSFAEKARKATEDLTADEVSFGPEGKGWFNLDNASTVEWLNWVLLLSSGVLATLAVAATAYYNGWLQSPWTSEYSGRVLRVNAVPVRGATATRITSRKTRRTSRDLGEELEDEGTQVTETYEAEEAVVAPPIHPSPRATKHNLRSKDFTYAEAVGNDVEDIDSALEHQQEKFAKGHYTPTRARHVDAGGREVRGH</sequence>
<accession>A0A0D2VZL6</accession>
<evidence type="ECO:0000313" key="2">
    <source>
        <dbReference type="EMBL" id="KJE97302.1"/>
    </source>
</evidence>
<dbReference type="OrthoDB" id="6363407at2759"/>
<evidence type="ECO:0000313" key="3">
    <source>
        <dbReference type="Proteomes" id="UP000008743"/>
    </source>
</evidence>